<evidence type="ECO:0000313" key="1">
    <source>
        <dbReference type="EMBL" id="WZN48466.1"/>
    </source>
</evidence>
<protein>
    <submittedName>
        <fullName evidence="1">Class I SAM-dependent methyltransferase</fullName>
        <ecNumber evidence="1">2.1.-.-</ecNumber>
    </submittedName>
</protein>
<reference evidence="1 2" key="1">
    <citation type="submission" date="2024-03" db="EMBL/GenBank/DDBJ databases">
        <title>Chitinophaga caseinilytica sp. nov., a casein hydrolysing bacterium isolated from forest soil.</title>
        <authorList>
            <person name="Lee D.S."/>
            <person name="Han D.M."/>
            <person name="Baek J.H."/>
            <person name="Choi D.G."/>
            <person name="Jeon J.H."/>
            <person name="Jeon C.O."/>
        </authorList>
    </citation>
    <scope>NUCLEOTIDE SEQUENCE [LARGE SCALE GENOMIC DNA]</scope>
    <source>
        <strain evidence="1 2">KACC 19118</strain>
    </source>
</reference>
<name>A0ABZ2Z8B6_9BACT</name>
<dbReference type="CDD" id="cd02440">
    <property type="entry name" value="AdoMet_MTases"/>
    <property type="match status" value="1"/>
</dbReference>
<dbReference type="SUPFAM" id="SSF53335">
    <property type="entry name" value="S-adenosyl-L-methionine-dependent methyltransferases"/>
    <property type="match status" value="1"/>
</dbReference>
<dbReference type="EMBL" id="CP150096">
    <property type="protein sequence ID" value="WZN48466.1"/>
    <property type="molecule type" value="Genomic_DNA"/>
</dbReference>
<keyword evidence="1" id="KW-0489">Methyltransferase</keyword>
<accession>A0ABZ2Z8B6</accession>
<keyword evidence="1" id="KW-0808">Transferase</keyword>
<dbReference type="EC" id="2.1.-.-" evidence="1"/>
<evidence type="ECO:0000313" key="2">
    <source>
        <dbReference type="Proteomes" id="UP001449657"/>
    </source>
</evidence>
<dbReference type="Pfam" id="PF13489">
    <property type="entry name" value="Methyltransf_23"/>
    <property type="match status" value="1"/>
</dbReference>
<dbReference type="RefSeq" id="WP_341843056.1">
    <property type="nucleotide sequence ID" value="NZ_CP149792.1"/>
</dbReference>
<dbReference type="InterPro" id="IPR029063">
    <property type="entry name" value="SAM-dependent_MTases_sf"/>
</dbReference>
<dbReference type="Proteomes" id="UP001449657">
    <property type="component" value="Chromosome"/>
</dbReference>
<keyword evidence="2" id="KW-1185">Reference proteome</keyword>
<proteinExistence type="predicted"/>
<dbReference type="Gene3D" id="3.40.50.150">
    <property type="entry name" value="Vaccinia Virus protein VP39"/>
    <property type="match status" value="1"/>
</dbReference>
<organism evidence="1 2">
    <name type="scientific">Chitinophaga caseinilytica</name>
    <dbReference type="NCBI Taxonomy" id="2267521"/>
    <lineage>
        <taxon>Bacteria</taxon>
        <taxon>Pseudomonadati</taxon>
        <taxon>Bacteroidota</taxon>
        <taxon>Chitinophagia</taxon>
        <taxon>Chitinophagales</taxon>
        <taxon>Chitinophagaceae</taxon>
        <taxon>Chitinophaga</taxon>
    </lineage>
</organism>
<dbReference type="GO" id="GO:0008168">
    <property type="term" value="F:methyltransferase activity"/>
    <property type="evidence" value="ECO:0007669"/>
    <property type="project" value="UniProtKB-KW"/>
</dbReference>
<dbReference type="GO" id="GO:0032259">
    <property type="term" value="P:methylation"/>
    <property type="evidence" value="ECO:0007669"/>
    <property type="project" value="UniProtKB-KW"/>
</dbReference>
<sequence>MTAEEALRLIRLPFPATGKPQTWADLGAGQGLFSQALLRQLPANSQVYAVDRDTTPPTSPGIVPHIMNFVTEDWPFPPLNGILMANSLHFVQDQHAFLRRAAEHLLPGGIFLFVEYDTDTPNPWVPYPLSFSSLQALLLELDMHPLQKIHTMPSKFGRAQLYSAWHEHARQ</sequence>
<gene>
    <name evidence="1" type="ORF">WJU22_09790</name>
</gene>